<evidence type="ECO:0000313" key="3">
    <source>
        <dbReference type="EMBL" id="MFC5645285.1"/>
    </source>
</evidence>
<reference evidence="4" key="1">
    <citation type="journal article" date="2019" name="Int. J. Syst. Evol. Microbiol.">
        <title>The Global Catalogue of Microorganisms (GCM) 10K type strain sequencing project: providing services to taxonomists for standard genome sequencing and annotation.</title>
        <authorList>
            <consortium name="The Broad Institute Genomics Platform"/>
            <consortium name="The Broad Institute Genome Sequencing Center for Infectious Disease"/>
            <person name="Wu L."/>
            <person name="Ma J."/>
        </authorList>
    </citation>
    <scope>NUCLEOTIDE SEQUENCE [LARGE SCALE GENOMIC DNA]</scope>
    <source>
        <strain evidence="4">CGMCC 4.1622</strain>
    </source>
</reference>
<name>A0ABW0VHE4_9ACTN</name>
<protein>
    <submittedName>
        <fullName evidence="3">DUF6049 family protein</fullName>
    </submittedName>
</protein>
<dbReference type="Proteomes" id="UP001596066">
    <property type="component" value="Unassembled WGS sequence"/>
</dbReference>
<dbReference type="EMBL" id="JBHSOC010000066">
    <property type="protein sequence ID" value="MFC5645285.1"/>
    <property type="molecule type" value="Genomic_DNA"/>
</dbReference>
<feature type="region of interest" description="Disordered" evidence="1">
    <location>
        <begin position="278"/>
        <end position="298"/>
    </location>
</feature>
<feature type="transmembrane region" description="Helical" evidence="2">
    <location>
        <begin position="706"/>
        <end position="723"/>
    </location>
</feature>
<accession>A0ABW0VHE4</accession>
<dbReference type="RefSeq" id="WP_346140464.1">
    <property type="nucleotide sequence ID" value="NZ_BAAAUA010000001.1"/>
</dbReference>
<keyword evidence="2" id="KW-1133">Transmembrane helix</keyword>
<proteinExistence type="predicted"/>
<feature type="region of interest" description="Disordered" evidence="1">
    <location>
        <begin position="735"/>
        <end position="806"/>
    </location>
</feature>
<evidence type="ECO:0000313" key="4">
    <source>
        <dbReference type="Proteomes" id="UP001596066"/>
    </source>
</evidence>
<keyword evidence="2" id="KW-0812">Transmembrane</keyword>
<gene>
    <name evidence="3" type="ORF">ACFPZF_28540</name>
</gene>
<feature type="compositionally biased region" description="Basic and acidic residues" evidence="1">
    <location>
        <begin position="792"/>
        <end position="806"/>
    </location>
</feature>
<sequence length="806" mass="83785">MDERTGRSVGGRALRGRRTGRLARAAASALVAGGLLATSAATTASAVGSVLTASPEYPATIEIDTVTPQSAADNGTVVVTGKVTNSGKSTLKSPTVAVRGPVQGRPLKTRSDLNLIATRTTPMGQDGVALDHAQQDVGDLAPGRSASFSIPVAVADLGLKHAGVYELAVDVHSGAGEKAQQLGITRTFLPYQSGFTAKPTQVSVVWPITHAPELVAQTMPDNDQMPVLRDDSLVGELAPGGRLDQLVTLGADLPNLTWVVDPDLLDTVYAMTKPYRVQKPDTGGESAREDNTVPGTGKDAATAWLTKLRTAVARTGDEVVSLPYADPDLASIAHNGAGLNGMETALRKAATAGQVTAEGRLSVEVKANVAWPYQGWLDKATAGVAATTGGKVVLVNGASMPESKDLPYTPNAARPIGNGQTAVVADPTVSGLFQGDLAGDSARTATVQRFLAETMMISDQEPEQPRGLLVLPPRSLTAGTATALHDAVLKSQAGGWVSPASLDSVAGTAADPEANTSVPDGYSHELAGSELSAGELADTMGVQDGVDQLMVILTQPQRVRGPFSAAMVRSLSTEWRDQPKAGADYRVSVREYLHGLRTAVKVPLKTAVTLPGDNATLLVSVKNDLTQSVGNLELRLTSSQVNRLNVGDKQPVVLDAMTSKTYRFPAEAQVNGPVQVTAQLWTTGPHAQKYGDPVVFTVEVTSVASGVWYVIGGGLVLMVLAGLRFSLQRRKRAAAGEADEDPERLLDNPPTAPQGGAGEEPGKGPQSAVQAVPDTLAEDGPGDAPQADPQTADDRDRVAGDEKVGH</sequence>
<evidence type="ECO:0000256" key="1">
    <source>
        <dbReference type="SAM" id="MobiDB-lite"/>
    </source>
</evidence>
<keyword evidence="4" id="KW-1185">Reference proteome</keyword>
<organism evidence="3 4">
    <name type="scientific">Kitasatospora cinereorecta</name>
    <dbReference type="NCBI Taxonomy" id="285560"/>
    <lineage>
        <taxon>Bacteria</taxon>
        <taxon>Bacillati</taxon>
        <taxon>Actinomycetota</taxon>
        <taxon>Actinomycetes</taxon>
        <taxon>Kitasatosporales</taxon>
        <taxon>Streptomycetaceae</taxon>
        <taxon>Kitasatospora</taxon>
    </lineage>
</organism>
<keyword evidence="2" id="KW-0472">Membrane</keyword>
<evidence type="ECO:0000256" key="2">
    <source>
        <dbReference type="SAM" id="Phobius"/>
    </source>
</evidence>
<comment type="caution">
    <text evidence="3">The sequence shown here is derived from an EMBL/GenBank/DDBJ whole genome shotgun (WGS) entry which is preliminary data.</text>
</comment>